<reference evidence="4 5" key="1">
    <citation type="submission" date="2019-01" db="EMBL/GenBank/DDBJ databases">
        <title>Sequencing of cultivated peanut Arachis hypogaea provides insights into genome evolution and oil improvement.</title>
        <authorList>
            <person name="Chen X."/>
        </authorList>
    </citation>
    <scope>NUCLEOTIDE SEQUENCE [LARGE SCALE GENOMIC DNA]</scope>
    <source>
        <strain evidence="5">cv. Fuhuasheng</strain>
        <tissue evidence="4">Leaves</tissue>
    </source>
</reference>
<comment type="subcellular location">
    <subcellularLocation>
        <location evidence="1">Nucleus</location>
    </subcellularLocation>
</comment>
<comment type="function">
    <text evidence="1">Aux/IAA proteins are short-lived transcriptional factors that function as repressors of early auxin response genes at low auxin concentrations.</text>
</comment>
<name>A0A445CJP6_ARAHY</name>
<dbReference type="GO" id="GO:0009734">
    <property type="term" value="P:auxin-activated signaling pathway"/>
    <property type="evidence" value="ECO:0007669"/>
    <property type="project" value="UniProtKB-UniRule"/>
</dbReference>
<feature type="compositionally biased region" description="Low complexity" evidence="2">
    <location>
        <begin position="81"/>
        <end position="92"/>
    </location>
</feature>
<keyword evidence="1" id="KW-0804">Transcription</keyword>
<feature type="region of interest" description="Disordered" evidence="2">
    <location>
        <begin position="65"/>
        <end position="97"/>
    </location>
</feature>
<comment type="subunit">
    <text evidence="1">Homodimers and heterodimers.</text>
</comment>
<keyword evidence="1" id="KW-0805">Transcription regulation</keyword>
<evidence type="ECO:0000256" key="2">
    <source>
        <dbReference type="SAM" id="MobiDB-lite"/>
    </source>
</evidence>
<comment type="similarity">
    <text evidence="1">Belongs to the Aux/IAA family.</text>
</comment>
<evidence type="ECO:0000313" key="4">
    <source>
        <dbReference type="EMBL" id="RYR51130.1"/>
    </source>
</evidence>
<keyword evidence="1" id="KW-0678">Repressor</keyword>
<feature type="domain" description="AUX/IAA" evidence="3">
    <location>
        <begin position="13"/>
        <end position="119"/>
    </location>
</feature>
<dbReference type="EMBL" id="SDMP01000006">
    <property type="protein sequence ID" value="RYR51130.1"/>
    <property type="molecule type" value="Genomic_DNA"/>
</dbReference>
<organism evidence="4 5">
    <name type="scientific">Arachis hypogaea</name>
    <name type="common">Peanut</name>
    <dbReference type="NCBI Taxonomy" id="3818"/>
    <lineage>
        <taxon>Eukaryota</taxon>
        <taxon>Viridiplantae</taxon>
        <taxon>Streptophyta</taxon>
        <taxon>Embryophyta</taxon>
        <taxon>Tracheophyta</taxon>
        <taxon>Spermatophyta</taxon>
        <taxon>Magnoliopsida</taxon>
        <taxon>eudicotyledons</taxon>
        <taxon>Gunneridae</taxon>
        <taxon>Pentapetalae</taxon>
        <taxon>rosids</taxon>
        <taxon>fabids</taxon>
        <taxon>Fabales</taxon>
        <taxon>Fabaceae</taxon>
        <taxon>Papilionoideae</taxon>
        <taxon>50 kb inversion clade</taxon>
        <taxon>dalbergioids sensu lato</taxon>
        <taxon>Dalbergieae</taxon>
        <taxon>Pterocarpus clade</taxon>
        <taxon>Arachis</taxon>
    </lineage>
</organism>
<keyword evidence="1" id="KW-0927">Auxin signaling pathway</keyword>
<gene>
    <name evidence="4" type="ORF">Ahy_A06g026177</name>
</gene>
<dbReference type="Pfam" id="PF02309">
    <property type="entry name" value="AUX_IAA"/>
    <property type="match status" value="1"/>
</dbReference>
<sequence>MKDCICSSSQKNVAVLGNKRGFADTIDGFSQEKFASNTTISAMFSPRSSGVQPTVTKEMPKVLQEQPCAANGTGLNSHTGPSASASAPTSKAQVVGWPPIRSFRRNSMATASKNNDEVDGKPGLAALLCEGQHGWCSLSQEGGSQNLCILSRTIFCP</sequence>
<evidence type="ECO:0000313" key="5">
    <source>
        <dbReference type="Proteomes" id="UP000289738"/>
    </source>
</evidence>
<keyword evidence="5" id="KW-1185">Reference proteome</keyword>
<evidence type="ECO:0000256" key="1">
    <source>
        <dbReference type="RuleBase" id="RU004549"/>
    </source>
</evidence>
<dbReference type="Proteomes" id="UP000289738">
    <property type="component" value="Chromosome A06"/>
</dbReference>
<proteinExistence type="inferred from homology"/>
<protein>
    <recommendedName>
        <fullName evidence="1">Auxin-induced protein</fullName>
    </recommendedName>
</protein>
<dbReference type="STRING" id="3818.A0A445CJP6"/>
<comment type="caution">
    <text evidence="4">The sequence shown here is derived from an EMBL/GenBank/DDBJ whole genome shotgun (WGS) entry which is preliminary data.</text>
</comment>
<keyword evidence="1" id="KW-0539">Nucleus</keyword>
<dbReference type="AlphaFoldDB" id="A0A445CJP6"/>
<evidence type="ECO:0000259" key="3">
    <source>
        <dbReference type="Pfam" id="PF02309"/>
    </source>
</evidence>
<dbReference type="InterPro" id="IPR033389">
    <property type="entry name" value="AUX/IAA_dom"/>
</dbReference>
<dbReference type="GO" id="GO:0005634">
    <property type="term" value="C:nucleus"/>
    <property type="evidence" value="ECO:0007669"/>
    <property type="project" value="UniProtKB-SubCell"/>
</dbReference>
<dbReference type="Gramene" id="arahy.Tifrunner.gnm2.ann2.Ah06g165900.1">
    <property type="protein sequence ID" value="arahy.Tifrunner.gnm2.ann2.Ah06g165900.1-CDS"/>
    <property type="gene ID" value="arahy.Tifrunner.gnm2.ann2.Ah06g165900"/>
</dbReference>
<accession>A0A445CJP6</accession>